<evidence type="ECO:0000313" key="21">
    <source>
        <dbReference type="Proteomes" id="UP000433883"/>
    </source>
</evidence>
<dbReference type="GO" id="GO:0006535">
    <property type="term" value="P:cysteine biosynthetic process from serine"/>
    <property type="evidence" value="ECO:0007669"/>
    <property type="project" value="InterPro"/>
</dbReference>
<evidence type="ECO:0000256" key="2">
    <source>
        <dbReference type="ARBA" id="ARBA00004572"/>
    </source>
</evidence>
<protein>
    <recommendedName>
        <fullName evidence="13">Cysteine synthase 2</fullName>
        <ecNumber evidence="4">2.5.1.47</ecNumber>
    </recommendedName>
    <alternativeName>
        <fullName evidence="15">Cysteine synthase-like protein</fullName>
    </alternativeName>
    <alternativeName>
        <fullName evidence="14">O-acetylserine (thiol)-lyase 2</fullName>
    </alternativeName>
    <alternativeName>
        <fullName evidence="16">O-acetylserine sulfhydrylase 2</fullName>
    </alternativeName>
</protein>
<keyword evidence="10" id="KW-0496">Mitochondrion</keyword>
<comment type="similarity">
    <text evidence="3">Belongs to the cysteine synthase/cystathionine beta-synthase family.</text>
</comment>
<dbReference type="InterPro" id="IPR050214">
    <property type="entry name" value="Cys_Synth/Cystath_Beta-Synth"/>
</dbReference>
<feature type="compositionally biased region" description="Basic and acidic residues" evidence="17">
    <location>
        <begin position="445"/>
        <end position="471"/>
    </location>
</feature>
<evidence type="ECO:0000256" key="12">
    <source>
        <dbReference type="ARBA" id="ARBA00047931"/>
    </source>
</evidence>
<evidence type="ECO:0000256" key="17">
    <source>
        <dbReference type="SAM" id="MobiDB-lite"/>
    </source>
</evidence>
<evidence type="ECO:0000256" key="4">
    <source>
        <dbReference type="ARBA" id="ARBA00012681"/>
    </source>
</evidence>
<sequence>MFDENRVKLYISLSFTLGILLTLGFKDVYPDLERRYRQRRRGTSTWSDPLGRFRGSSEKVTLQDNDVEDPSPAGKPLVETPKGIESTIGNTPLFRINSLSDATGCEILAKAEFLNGAGQSPKDRVALNIILTAEAAGLLTPHSGDTIYEGTVGSTGISLATLCRARGYKAHICMPSDVAVEKSDLLEKLGAIVEKVRPAPITDRNHFVNLAKRRAEEHTKDAGKPGRGIFADQFENEANWKAHFEATGPEIYAQTPHPIDALVLGSGTGGTITGLSLYLKPLLPHLHICLADPQGSGLYNKIHHNVLFSATEREGTRRRHQTDTLVEGIGCNRLTQNFSAGMHCVDDAVRVSDAEALGMARWLVERDGIFVGSSSAVNCVAAVRTARKLGPGKRVVTILCDSGTRHLSKFWKEAGEVGGKDDITLDDVLAGRWKGEDEKVDEVEETKNMEETKDVEEERRVSSDELRLPTY</sequence>
<evidence type="ECO:0000256" key="1">
    <source>
        <dbReference type="ARBA" id="ARBA00001933"/>
    </source>
</evidence>
<evidence type="ECO:0000256" key="13">
    <source>
        <dbReference type="ARBA" id="ARBA00072090"/>
    </source>
</evidence>
<evidence type="ECO:0000256" key="8">
    <source>
        <dbReference type="ARBA" id="ARBA00022898"/>
    </source>
</evidence>
<comment type="caution">
    <text evidence="20">The sequence shown here is derived from an EMBL/GenBank/DDBJ whole genome shotgun (WGS) entry which is preliminary data.</text>
</comment>
<dbReference type="PROSITE" id="PS00901">
    <property type="entry name" value="CYS_SYNTHASE"/>
    <property type="match status" value="1"/>
</dbReference>
<evidence type="ECO:0000256" key="3">
    <source>
        <dbReference type="ARBA" id="ARBA00007103"/>
    </source>
</evidence>
<feature type="transmembrane region" description="Helical" evidence="18">
    <location>
        <begin position="7"/>
        <end position="25"/>
    </location>
</feature>
<evidence type="ECO:0000313" key="20">
    <source>
        <dbReference type="EMBL" id="KAE9962676.1"/>
    </source>
</evidence>
<dbReference type="CDD" id="cd01561">
    <property type="entry name" value="CBS_like"/>
    <property type="match status" value="1"/>
</dbReference>
<dbReference type="Gene3D" id="3.40.50.1100">
    <property type="match status" value="2"/>
</dbReference>
<dbReference type="GO" id="GO:0004124">
    <property type="term" value="F:cysteine synthase activity"/>
    <property type="evidence" value="ECO:0007669"/>
    <property type="project" value="UniProtKB-EC"/>
</dbReference>
<evidence type="ECO:0000256" key="6">
    <source>
        <dbReference type="ARBA" id="ARBA00022692"/>
    </source>
</evidence>
<feature type="region of interest" description="Disordered" evidence="17">
    <location>
        <begin position="58"/>
        <end position="82"/>
    </location>
</feature>
<evidence type="ECO:0000256" key="10">
    <source>
        <dbReference type="ARBA" id="ARBA00023128"/>
    </source>
</evidence>
<evidence type="ECO:0000256" key="18">
    <source>
        <dbReference type="SAM" id="Phobius"/>
    </source>
</evidence>
<dbReference type="EC" id="2.5.1.47" evidence="4"/>
<proteinExistence type="inferred from homology"/>
<keyword evidence="11 18" id="KW-0472">Membrane</keyword>
<evidence type="ECO:0000256" key="9">
    <source>
        <dbReference type="ARBA" id="ARBA00022989"/>
    </source>
</evidence>
<comment type="catalytic activity">
    <reaction evidence="12">
        <text>O-acetyl-L-serine + hydrogen sulfide = L-cysteine + acetate</text>
        <dbReference type="Rhea" id="RHEA:14829"/>
        <dbReference type="ChEBI" id="CHEBI:29919"/>
        <dbReference type="ChEBI" id="CHEBI:30089"/>
        <dbReference type="ChEBI" id="CHEBI:35235"/>
        <dbReference type="ChEBI" id="CHEBI:58340"/>
        <dbReference type="EC" id="2.5.1.47"/>
    </reaction>
</comment>
<comment type="subcellular location">
    <subcellularLocation>
        <location evidence="2">Mitochondrion outer membrane</location>
        <topology evidence="2">Single-pass membrane protein</topology>
    </subcellularLocation>
</comment>
<evidence type="ECO:0000256" key="11">
    <source>
        <dbReference type="ARBA" id="ARBA00023136"/>
    </source>
</evidence>
<dbReference type="FunFam" id="3.40.50.1100:FF:000049">
    <property type="entry name" value="Cysteine synthase, putative"/>
    <property type="match status" value="1"/>
</dbReference>
<dbReference type="AlphaFoldDB" id="A0A8H3U3Y1"/>
<accession>A0A8H3U3Y1</accession>
<name>A0A8H3U3Y1_VENIN</name>
<comment type="cofactor">
    <cofactor evidence="1">
        <name>pyridoxal 5'-phosphate</name>
        <dbReference type="ChEBI" id="CHEBI:597326"/>
    </cofactor>
</comment>
<keyword evidence="7" id="KW-1000">Mitochondrion outer membrane</keyword>
<evidence type="ECO:0000259" key="19">
    <source>
        <dbReference type="Pfam" id="PF00291"/>
    </source>
</evidence>
<keyword evidence="8" id="KW-0663">Pyridoxal phosphate</keyword>
<dbReference type="EMBL" id="WNWQ01000988">
    <property type="protein sequence ID" value="KAE9962676.1"/>
    <property type="molecule type" value="Genomic_DNA"/>
</dbReference>
<dbReference type="Proteomes" id="UP000433883">
    <property type="component" value="Unassembled WGS sequence"/>
</dbReference>
<feature type="region of interest" description="Disordered" evidence="17">
    <location>
        <begin position="436"/>
        <end position="471"/>
    </location>
</feature>
<keyword evidence="9 18" id="KW-1133">Transmembrane helix</keyword>
<dbReference type="Pfam" id="PF00291">
    <property type="entry name" value="PALP"/>
    <property type="match status" value="1"/>
</dbReference>
<dbReference type="PANTHER" id="PTHR10314">
    <property type="entry name" value="CYSTATHIONINE BETA-SYNTHASE"/>
    <property type="match status" value="1"/>
</dbReference>
<keyword evidence="6 18" id="KW-0812">Transmembrane</keyword>
<evidence type="ECO:0000256" key="15">
    <source>
        <dbReference type="ARBA" id="ARBA00078545"/>
    </source>
</evidence>
<dbReference type="InterPro" id="IPR001216">
    <property type="entry name" value="P-phosphate_BS"/>
</dbReference>
<organism evidence="20 21">
    <name type="scientific">Venturia inaequalis</name>
    <name type="common">Apple scab fungus</name>
    <dbReference type="NCBI Taxonomy" id="5025"/>
    <lineage>
        <taxon>Eukaryota</taxon>
        <taxon>Fungi</taxon>
        <taxon>Dikarya</taxon>
        <taxon>Ascomycota</taxon>
        <taxon>Pezizomycotina</taxon>
        <taxon>Dothideomycetes</taxon>
        <taxon>Pleosporomycetidae</taxon>
        <taxon>Venturiales</taxon>
        <taxon>Venturiaceae</taxon>
        <taxon>Venturia</taxon>
    </lineage>
</organism>
<dbReference type="GO" id="GO:0005741">
    <property type="term" value="C:mitochondrial outer membrane"/>
    <property type="evidence" value="ECO:0007669"/>
    <property type="project" value="UniProtKB-SubCell"/>
</dbReference>
<dbReference type="InterPro" id="IPR001926">
    <property type="entry name" value="TrpB-like_PALP"/>
</dbReference>
<dbReference type="FunFam" id="3.40.50.1100:FF:000096">
    <property type="entry name" value="Related to cysteine synthase"/>
    <property type="match status" value="1"/>
</dbReference>
<keyword evidence="5" id="KW-0808">Transferase</keyword>
<dbReference type="InterPro" id="IPR036052">
    <property type="entry name" value="TrpB-like_PALP_sf"/>
</dbReference>
<reference evidence="20 21" key="1">
    <citation type="submission" date="2019-11" db="EMBL/GenBank/DDBJ databases">
        <title>Venturia inaequalis Genome Resource.</title>
        <authorList>
            <person name="Lichtner F.J."/>
        </authorList>
    </citation>
    <scope>NUCLEOTIDE SEQUENCE [LARGE SCALE GENOMIC DNA]</scope>
    <source>
        <strain evidence="20">Bline_iso_100314</strain>
    </source>
</reference>
<feature type="domain" description="Tryptophan synthase beta chain-like PALP" evidence="19">
    <location>
        <begin position="85"/>
        <end position="401"/>
    </location>
</feature>
<evidence type="ECO:0000256" key="14">
    <source>
        <dbReference type="ARBA" id="ARBA00078263"/>
    </source>
</evidence>
<evidence type="ECO:0000256" key="7">
    <source>
        <dbReference type="ARBA" id="ARBA00022787"/>
    </source>
</evidence>
<evidence type="ECO:0000256" key="16">
    <source>
        <dbReference type="ARBA" id="ARBA00079149"/>
    </source>
</evidence>
<evidence type="ECO:0000256" key="5">
    <source>
        <dbReference type="ARBA" id="ARBA00022679"/>
    </source>
</evidence>
<gene>
    <name evidence="20" type="ORF">BLS_010133</name>
</gene>
<dbReference type="SUPFAM" id="SSF53686">
    <property type="entry name" value="Tryptophan synthase beta subunit-like PLP-dependent enzymes"/>
    <property type="match status" value="1"/>
</dbReference>